<name>A0AAE1UPA0_9EUCA</name>
<sequence length="413" mass="45179">MSFTEMAPSQRQVLMDLALTLSKDELYQRSKSIMRQQTRARGTPVTPPHSDSDTSTITSVLRATKRSFSRLGSRASTLKDKSPLRRLVPSRSRHNLDQIGQCGGRRIPNTPMPRRATSGYQSCSECGYDSECSSKCYCSLPRRVLSATPPHHPSCDCDTESCAESEKCYCSLKRVKKDGIKMYEINLDSETDTNTEATGQGRVGRGRGYSSHDESESRRSSSRTRSPGPMSRQAPSDTNIASASSRLATINKEYSTHDSRRSRKAPGPPLMLSPRLRRHPSGSLGSGGSQGSRGSSEGSEAGGSQQKILLVSAVDPSGKVVYRGASQQPRPRHHQSPDTASILSMKKTAEIAALFSELKLSQTTDLLQHHPHSPDHTPDHSPHHSDDDAYSTMVANNSFLFSDNIETSLGYLP</sequence>
<evidence type="ECO:0000313" key="3">
    <source>
        <dbReference type="Proteomes" id="UP001292094"/>
    </source>
</evidence>
<accession>A0AAE1UPA0</accession>
<comment type="caution">
    <text evidence="2">The sequence shown here is derived from an EMBL/GenBank/DDBJ whole genome shotgun (WGS) entry which is preliminary data.</text>
</comment>
<dbReference type="Proteomes" id="UP001292094">
    <property type="component" value="Unassembled WGS sequence"/>
</dbReference>
<feature type="compositionally biased region" description="Low complexity" evidence="1">
    <location>
        <begin position="292"/>
        <end position="304"/>
    </location>
</feature>
<gene>
    <name evidence="2" type="ORF">Pmani_004126</name>
</gene>
<evidence type="ECO:0000256" key="1">
    <source>
        <dbReference type="SAM" id="MobiDB-lite"/>
    </source>
</evidence>
<protein>
    <submittedName>
        <fullName evidence="2">Uncharacterized protein</fullName>
    </submittedName>
</protein>
<feature type="region of interest" description="Disordered" evidence="1">
    <location>
        <begin position="191"/>
        <end position="304"/>
    </location>
</feature>
<dbReference type="EMBL" id="JAWZYT010000290">
    <property type="protein sequence ID" value="KAK4325264.1"/>
    <property type="molecule type" value="Genomic_DNA"/>
</dbReference>
<feature type="compositionally biased region" description="Basic and acidic residues" evidence="1">
    <location>
        <begin position="372"/>
        <end position="387"/>
    </location>
</feature>
<reference evidence="2" key="1">
    <citation type="submission" date="2023-11" db="EMBL/GenBank/DDBJ databases">
        <title>Genome assemblies of two species of porcelain crab, Petrolisthes cinctipes and Petrolisthes manimaculis (Anomura: Porcellanidae).</title>
        <authorList>
            <person name="Angst P."/>
        </authorList>
    </citation>
    <scope>NUCLEOTIDE SEQUENCE</scope>
    <source>
        <strain evidence="2">PB745_02</strain>
        <tissue evidence="2">Gill</tissue>
    </source>
</reference>
<keyword evidence="3" id="KW-1185">Reference proteome</keyword>
<feature type="compositionally biased region" description="Basic and acidic residues" evidence="1">
    <location>
        <begin position="210"/>
        <end position="219"/>
    </location>
</feature>
<feature type="compositionally biased region" description="Low complexity" evidence="1">
    <location>
        <begin position="223"/>
        <end position="232"/>
    </location>
</feature>
<dbReference type="AlphaFoldDB" id="A0AAE1UPA0"/>
<organism evidence="2 3">
    <name type="scientific">Petrolisthes manimaculis</name>
    <dbReference type="NCBI Taxonomy" id="1843537"/>
    <lineage>
        <taxon>Eukaryota</taxon>
        <taxon>Metazoa</taxon>
        <taxon>Ecdysozoa</taxon>
        <taxon>Arthropoda</taxon>
        <taxon>Crustacea</taxon>
        <taxon>Multicrustacea</taxon>
        <taxon>Malacostraca</taxon>
        <taxon>Eumalacostraca</taxon>
        <taxon>Eucarida</taxon>
        <taxon>Decapoda</taxon>
        <taxon>Pleocyemata</taxon>
        <taxon>Anomura</taxon>
        <taxon>Galatheoidea</taxon>
        <taxon>Porcellanidae</taxon>
        <taxon>Petrolisthes</taxon>
    </lineage>
</organism>
<dbReference type="PANTHER" id="PTHR21219:SF4">
    <property type="entry name" value="PID DOMAIN-CONTAINING PROTEIN"/>
    <property type="match status" value="1"/>
</dbReference>
<dbReference type="PANTHER" id="PTHR21219">
    <property type="entry name" value="FI19613P1"/>
    <property type="match status" value="1"/>
</dbReference>
<proteinExistence type="predicted"/>
<feature type="compositionally biased region" description="Polar residues" evidence="1">
    <location>
        <begin position="233"/>
        <end position="248"/>
    </location>
</feature>
<feature type="region of interest" description="Disordered" evidence="1">
    <location>
        <begin position="367"/>
        <end position="390"/>
    </location>
</feature>
<evidence type="ECO:0000313" key="2">
    <source>
        <dbReference type="EMBL" id="KAK4325264.1"/>
    </source>
</evidence>
<feature type="region of interest" description="Disordered" evidence="1">
    <location>
        <begin position="33"/>
        <end position="57"/>
    </location>
</feature>